<dbReference type="STRING" id="59895.A0A118K5B8"/>
<feature type="chain" id="PRO_5007159974" evidence="3">
    <location>
        <begin position="26"/>
        <end position="95"/>
    </location>
</feature>
<dbReference type="Gramene" id="KVI08866">
    <property type="protein sequence ID" value="KVI08866"/>
    <property type="gene ID" value="Ccrd_012765"/>
</dbReference>
<evidence type="ECO:0000256" key="1">
    <source>
        <dbReference type="ARBA" id="ARBA00022448"/>
    </source>
</evidence>
<proteinExistence type="predicted"/>
<feature type="signal peptide" evidence="3">
    <location>
        <begin position="1"/>
        <end position="25"/>
    </location>
</feature>
<keyword evidence="2" id="KW-0446">Lipid-binding</keyword>
<dbReference type="GO" id="GO:0006869">
    <property type="term" value="P:lipid transport"/>
    <property type="evidence" value="ECO:0007669"/>
    <property type="project" value="InterPro"/>
</dbReference>
<reference evidence="5 6" key="1">
    <citation type="journal article" date="2016" name="Sci. Rep.">
        <title>The genome sequence of the outbreeding globe artichoke constructed de novo incorporating a phase-aware low-pass sequencing strategy of F1 progeny.</title>
        <authorList>
            <person name="Scaglione D."/>
            <person name="Reyes-Chin-Wo S."/>
            <person name="Acquadro A."/>
            <person name="Froenicke L."/>
            <person name="Portis E."/>
            <person name="Beitel C."/>
            <person name="Tirone M."/>
            <person name="Mauro R."/>
            <person name="Lo Monaco A."/>
            <person name="Mauromicale G."/>
            <person name="Faccioli P."/>
            <person name="Cattivelli L."/>
            <person name="Rieseberg L."/>
            <person name="Michelmore R."/>
            <person name="Lanteri S."/>
        </authorList>
    </citation>
    <scope>NUCLEOTIDE SEQUENCE [LARGE SCALE GENOMIC DNA]</scope>
    <source>
        <strain evidence="5">2C</strain>
    </source>
</reference>
<dbReference type="InterPro" id="IPR016140">
    <property type="entry name" value="Bifunc_inhib/LTP/seed_store"/>
</dbReference>
<dbReference type="PANTHER" id="PTHR33214:SF51">
    <property type="entry name" value="BIFUNCTIONAL INHIBITOR_PLANT LIPID TRANSFER PROTEIN_SEED STORAGE HELICAL DOMAIN-CONTAINING PROTEIN"/>
    <property type="match status" value="1"/>
</dbReference>
<evidence type="ECO:0000313" key="6">
    <source>
        <dbReference type="Proteomes" id="UP000243975"/>
    </source>
</evidence>
<dbReference type="OMA" id="VKEQQHC"/>
<sequence>MKLLPIVALPLLAMALFVGVTQIKAATCDPTQLVSCLDPIVKGTTPSSKCCSKLKEQKACLCRYIKDPNFGKYVNSPGAKKVTAICRVPYPKCKS</sequence>
<name>A0A118K5B8_CYNCS</name>
<dbReference type="GO" id="GO:0008289">
    <property type="term" value="F:lipid binding"/>
    <property type="evidence" value="ECO:0007669"/>
    <property type="project" value="UniProtKB-KW"/>
</dbReference>
<dbReference type="PANTHER" id="PTHR33214">
    <property type="entry name" value="BIFUNCTIONAL INHIBITOR/LIPID-TRANSFER PROTEIN/SEED STORAGE 2S ALBUMIN SUPERFAMILY PROTEIN"/>
    <property type="match status" value="1"/>
</dbReference>
<dbReference type="AlphaFoldDB" id="A0A118K5B8"/>
<protein>
    <submittedName>
        <fullName evidence="5">Bifunctional inhibitor/plant lipid transfer protein/seed storage helical domain-containing protein</fullName>
    </submittedName>
</protein>
<dbReference type="InterPro" id="IPR036312">
    <property type="entry name" value="Bifun_inhib/LTP/seed_sf"/>
</dbReference>
<dbReference type="Pfam" id="PF00234">
    <property type="entry name" value="Tryp_alpha_amyl"/>
    <property type="match status" value="1"/>
</dbReference>
<dbReference type="InterPro" id="IPR033872">
    <property type="entry name" value="nsLTP2"/>
</dbReference>
<feature type="domain" description="Bifunctional inhibitor/plant lipid transfer protein/seed storage helical" evidence="4">
    <location>
        <begin position="28"/>
        <end position="93"/>
    </location>
</feature>
<keyword evidence="3" id="KW-0732">Signal</keyword>
<evidence type="ECO:0000259" key="4">
    <source>
        <dbReference type="SMART" id="SM00499"/>
    </source>
</evidence>
<dbReference type="CDD" id="cd01959">
    <property type="entry name" value="nsLTP2"/>
    <property type="match status" value="1"/>
</dbReference>
<dbReference type="SUPFAM" id="SSF47699">
    <property type="entry name" value="Bifunctional inhibitor/lipid-transfer protein/seed storage 2S albumin"/>
    <property type="match status" value="1"/>
</dbReference>
<keyword evidence="6" id="KW-1185">Reference proteome</keyword>
<organism evidence="5 6">
    <name type="scientific">Cynara cardunculus var. scolymus</name>
    <name type="common">Globe artichoke</name>
    <name type="synonym">Cynara scolymus</name>
    <dbReference type="NCBI Taxonomy" id="59895"/>
    <lineage>
        <taxon>Eukaryota</taxon>
        <taxon>Viridiplantae</taxon>
        <taxon>Streptophyta</taxon>
        <taxon>Embryophyta</taxon>
        <taxon>Tracheophyta</taxon>
        <taxon>Spermatophyta</taxon>
        <taxon>Magnoliopsida</taxon>
        <taxon>eudicotyledons</taxon>
        <taxon>Gunneridae</taxon>
        <taxon>Pentapetalae</taxon>
        <taxon>asterids</taxon>
        <taxon>campanulids</taxon>
        <taxon>Asterales</taxon>
        <taxon>Asteraceae</taxon>
        <taxon>Carduoideae</taxon>
        <taxon>Cardueae</taxon>
        <taxon>Carduinae</taxon>
        <taxon>Cynara</taxon>
    </lineage>
</organism>
<accession>A0A118K5B8</accession>
<keyword evidence="1" id="KW-0813">Transport</keyword>
<comment type="caution">
    <text evidence="5">The sequence shown here is derived from an EMBL/GenBank/DDBJ whole genome shotgun (WGS) entry which is preliminary data.</text>
</comment>
<dbReference type="EMBL" id="LEKV01001082">
    <property type="protein sequence ID" value="KVI08866.1"/>
    <property type="molecule type" value="Genomic_DNA"/>
</dbReference>
<dbReference type="SMART" id="SM00499">
    <property type="entry name" value="AAI"/>
    <property type="match status" value="1"/>
</dbReference>
<gene>
    <name evidence="5" type="ORF">Ccrd_012765</name>
</gene>
<dbReference type="Proteomes" id="UP000243975">
    <property type="component" value="Unassembled WGS sequence"/>
</dbReference>
<dbReference type="Gene3D" id="1.10.110.10">
    <property type="entry name" value="Plant lipid-transfer and hydrophobic proteins"/>
    <property type="match status" value="1"/>
</dbReference>
<evidence type="ECO:0000256" key="2">
    <source>
        <dbReference type="ARBA" id="ARBA00023121"/>
    </source>
</evidence>
<evidence type="ECO:0000313" key="5">
    <source>
        <dbReference type="EMBL" id="KVI08866.1"/>
    </source>
</evidence>
<evidence type="ECO:0000256" key="3">
    <source>
        <dbReference type="SAM" id="SignalP"/>
    </source>
</evidence>